<dbReference type="Gene3D" id="1.10.10.10">
    <property type="entry name" value="Winged helix-like DNA-binding domain superfamily/Winged helix DNA-binding domain"/>
    <property type="match status" value="1"/>
</dbReference>
<dbReference type="InterPro" id="IPR036390">
    <property type="entry name" value="WH_DNA-bd_sf"/>
</dbReference>
<dbReference type="InterPro" id="IPR043129">
    <property type="entry name" value="ATPase_NBD"/>
</dbReference>
<keyword evidence="4" id="KW-1185">Reference proteome</keyword>
<evidence type="ECO:0000259" key="2">
    <source>
        <dbReference type="Pfam" id="PF12802"/>
    </source>
</evidence>
<comment type="caution">
    <text evidence="3">The sequence shown here is derived from an EMBL/GenBank/DDBJ whole genome shotgun (WGS) entry which is preliminary data.</text>
</comment>
<dbReference type="SUPFAM" id="SSF46785">
    <property type="entry name" value="Winged helix' DNA-binding domain"/>
    <property type="match status" value="1"/>
</dbReference>
<name>A0ABV8LXQ4_9ACTN</name>
<dbReference type="Proteomes" id="UP001595816">
    <property type="component" value="Unassembled WGS sequence"/>
</dbReference>
<dbReference type="Gene3D" id="3.30.420.40">
    <property type="match status" value="2"/>
</dbReference>
<protein>
    <submittedName>
        <fullName evidence="3">ROK family protein</fullName>
    </submittedName>
</protein>
<dbReference type="PANTHER" id="PTHR18964:SF149">
    <property type="entry name" value="BIFUNCTIONAL UDP-N-ACETYLGLUCOSAMINE 2-EPIMERASE_N-ACETYLMANNOSAMINE KINASE"/>
    <property type="match status" value="1"/>
</dbReference>
<dbReference type="PROSITE" id="PS01125">
    <property type="entry name" value="ROK"/>
    <property type="match status" value="1"/>
</dbReference>
<proteinExistence type="inferred from homology"/>
<reference evidence="4" key="1">
    <citation type="journal article" date="2019" name="Int. J. Syst. Evol. Microbiol.">
        <title>The Global Catalogue of Microorganisms (GCM) 10K type strain sequencing project: providing services to taxonomists for standard genome sequencing and annotation.</title>
        <authorList>
            <consortium name="The Broad Institute Genomics Platform"/>
            <consortium name="The Broad Institute Genome Sequencing Center for Infectious Disease"/>
            <person name="Wu L."/>
            <person name="Ma J."/>
        </authorList>
    </citation>
    <scope>NUCLEOTIDE SEQUENCE [LARGE SCALE GENOMIC DNA]</scope>
    <source>
        <strain evidence="4">CGMCC 4.7289</strain>
    </source>
</reference>
<comment type="similarity">
    <text evidence="1">Belongs to the ROK (NagC/XylR) family.</text>
</comment>
<dbReference type="Pfam" id="PF12802">
    <property type="entry name" value="MarR_2"/>
    <property type="match status" value="1"/>
</dbReference>
<organism evidence="3 4">
    <name type="scientific">Hamadaea flava</name>
    <dbReference type="NCBI Taxonomy" id="1742688"/>
    <lineage>
        <taxon>Bacteria</taxon>
        <taxon>Bacillati</taxon>
        <taxon>Actinomycetota</taxon>
        <taxon>Actinomycetes</taxon>
        <taxon>Micromonosporales</taxon>
        <taxon>Micromonosporaceae</taxon>
        <taxon>Hamadaea</taxon>
    </lineage>
</organism>
<dbReference type="InterPro" id="IPR000600">
    <property type="entry name" value="ROK"/>
</dbReference>
<evidence type="ECO:0000313" key="3">
    <source>
        <dbReference type="EMBL" id="MFC4135238.1"/>
    </source>
</evidence>
<accession>A0ABV8LXQ4</accession>
<dbReference type="PANTHER" id="PTHR18964">
    <property type="entry name" value="ROK (REPRESSOR, ORF, KINASE) FAMILY"/>
    <property type="match status" value="1"/>
</dbReference>
<dbReference type="InterPro" id="IPR049874">
    <property type="entry name" value="ROK_cs"/>
</dbReference>
<gene>
    <name evidence="3" type="ORF">ACFOZ4_31900</name>
</gene>
<feature type="domain" description="HTH marR-type" evidence="2">
    <location>
        <begin position="17"/>
        <end position="60"/>
    </location>
</feature>
<dbReference type="Pfam" id="PF00480">
    <property type="entry name" value="ROK"/>
    <property type="match status" value="1"/>
</dbReference>
<dbReference type="InterPro" id="IPR036388">
    <property type="entry name" value="WH-like_DNA-bd_sf"/>
</dbReference>
<dbReference type="RefSeq" id="WP_253763113.1">
    <property type="nucleotide sequence ID" value="NZ_JAMZDZ010000001.1"/>
</dbReference>
<evidence type="ECO:0000256" key="1">
    <source>
        <dbReference type="ARBA" id="ARBA00006479"/>
    </source>
</evidence>
<evidence type="ECO:0000313" key="4">
    <source>
        <dbReference type="Proteomes" id="UP001595816"/>
    </source>
</evidence>
<dbReference type="SUPFAM" id="SSF53067">
    <property type="entry name" value="Actin-like ATPase domain"/>
    <property type="match status" value="1"/>
</dbReference>
<dbReference type="InterPro" id="IPR000835">
    <property type="entry name" value="HTH_MarR-typ"/>
</dbReference>
<sequence length="412" mass="43124">MPTRRFTTVHDLRRNHRAELLSALYVDGPLTRPELSAATGLSAGTVSNVINDLIEAGAVVEAGALDSSGGRPRILLRVNPTRGYAIGVSIGPRHIQAGVFDLAMTELSRIDQPLPPEARDPEQAARRIEAVTDEVIRTAGVDRAQVLGLGVGVSGVVEHGDEILVSAETMGWNAVPLARLLQHGRGIPLFVDNGAKNMGQAELWFGAGRGAQEAVIALLSSGVGAAIVTHGSVYQGASSSAGEWGHMTVEVGGRRCGCGARGCLEAYIGAEAIIDRYRQLTGRRTDPYADDQAVLADIVAAAPDDPDAQRVIDETALYLGTGVANLINLINPERIIIGGWAGLLLGDRILPAVREITRENALRVPFNDATIHLAKLGVDAAIVGAAALPIAEFLRTGGAAAQTRVEVVVVGG</sequence>
<dbReference type="EMBL" id="JBHSAY010000020">
    <property type="protein sequence ID" value="MFC4135238.1"/>
    <property type="molecule type" value="Genomic_DNA"/>
</dbReference>